<protein>
    <submittedName>
        <fullName evidence="2">Uncharacterized protein</fullName>
    </submittedName>
</protein>
<proteinExistence type="predicted"/>
<gene>
    <name evidence="2" type="ORF">FBIBDDDO_00012</name>
    <name evidence="1" type="ORF">FJCIDEAL_00013</name>
</gene>
<name>A0A7G9Z4G6_9EURY</name>
<accession>A0A7G9Z4G6</accession>
<dbReference type="AlphaFoldDB" id="A0A7G9Z4G6"/>
<dbReference type="EMBL" id="MT631593">
    <property type="protein sequence ID" value="QNO54805.1"/>
    <property type="molecule type" value="Genomic_DNA"/>
</dbReference>
<evidence type="ECO:0000313" key="2">
    <source>
        <dbReference type="EMBL" id="QNO55150.1"/>
    </source>
</evidence>
<reference evidence="2" key="1">
    <citation type="submission" date="2020-06" db="EMBL/GenBank/DDBJ databases">
        <title>Unique genomic features of the anaerobic methanotrophic archaea.</title>
        <authorList>
            <person name="Chadwick G.L."/>
            <person name="Skennerton C.T."/>
            <person name="Laso-Perez R."/>
            <person name="Leu A.O."/>
            <person name="Speth D.R."/>
            <person name="Yu H."/>
            <person name="Morgan-Lang C."/>
            <person name="Hatzenpichler R."/>
            <person name="Goudeau D."/>
            <person name="Malmstrom R."/>
            <person name="Brazelton W.J."/>
            <person name="Woyke T."/>
            <person name="Hallam S.J."/>
            <person name="Tyson G.W."/>
            <person name="Wegener G."/>
            <person name="Boetius A."/>
            <person name="Orphan V."/>
        </authorList>
    </citation>
    <scope>NUCLEOTIDE SEQUENCE</scope>
</reference>
<sequence>MDLKGGALLTIDEVIRAGLANKWKVAIYGNEKEEIASYDTEGEKALESITSMDGGKVKYRVKSVDEVEKTLSVIREVTWA</sequence>
<dbReference type="EMBL" id="MT631604">
    <property type="protein sequence ID" value="QNO55150.1"/>
    <property type="molecule type" value="Genomic_DNA"/>
</dbReference>
<evidence type="ECO:0000313" key="1">
    <source>
        <dbReference type="EMBL" id="QNO54805.1"/>
    </source>
</evidence>
<organism evidence="2">
    <name type="scientific">Candidatus Methanophaga sp. ANME-1 ERB7</name>
    <dbReference type="NCBI Taxonomy" id="2759913"/>
    <lineage>
        <taxon>Archaea</taxon>
        <taxon>Methanobacteriati</taxon>
        <taxon>Methanobacteriota</taxon>
        <taxon>Stenosarchaea group</taxon>
        <taxon>Methanomicrobia</taxon>
        <taxon>Candidatus Methanophagales</taxon>
        <taxon>Candidatus Methanophagaceae</taxon>
        <taxon>Candidatus Methanophaga</taxon>
    </lineage>
</organism>